<evidence type="ECO:0000259" key="2">
    <source>
        <dbReference type="Pfam" id="PF05378"/>
    </source>
</evidence>
<dbReference type="GO" id="GO:0005829">
    <property type="term" value="C:cytosol"/>
    <property type="evidence" value="ECO:0007669"/>
    <property type="project" value="TreeGrafter"/>
</dbReference>
<dbReference type="InParanoid" id="S8F3H2"/>
<dbReference type="Pfam" id="PF05378">
    <property type="entry name" value="Hydant_A_N"/>
    <property type="match status" value="1"/>
</dbReference>
<dbReference type="eggNOG" id="KOG1939">
    <property type="taxonomic scope" value="Eukaryota"/>
</dbReference>
<dbReference type="STRING" id="743788.S8F3H2"/>
<dbReference type="PANTHER" id="PTHR11365">
    <property type="entry name" value="5-OXOPROLINASE RELATED"/>
    <property type="match status" value="1"/>
</dbReference>
<sequence>MPIPDRSIRICADRGGTFCDVHASYPDPENHAERKDIDVKLLSQDPNNYRDAPTEGIRRVLEIVNGNKIPRGQVLETSKIDYIRLSTTVATNALLERKGHKHALLITKGFKDLLLIGNQARPKIFDLNIRRPPPLYSTVLEVDERVTLVGYTSDPQAEQHAIQFDENGKVKRGYRGKGWDGQGDAEGPGEVVQGLSGEAVRIMKQPDLDSVKQDLQKLYDDGFRSLAIVFCHSYTFPDHEHAVGELARSLGFTHVSESSRLLPMIKMVPRGVSSTADAYLTPILRNYLDGFFDGFDEKLRDGRLRSPRVEFMGSDGGLLDLQNFSGLKSILSGPAGGVVGYALTSWDEKRKHPIIGLDVGGTSTDVSRFDGRYEVVYETTTAGVTIQSPQLDINTVAAGGGSCLNFRNGLFLAGPESAGAEPGPACYRKGGPLAVTDANLVLGRLVPDYFPKIFGKSEKEPLDTEASRAGFERLAKEINANQEKQLDLDEIVYGFIKVANETMARPIRALTEARGYALSKHILASFGGAGGQHACEIAQLLGIKTILIHRYSSILSAYGLALADRVYELQQPSSTFYTPENRPTLVARLDKLDTDVRAELARQGFEGEHVHTERMLNMRFEGTDTALMVLPGATDGDGREDFEAAFKRVYKAEFGFLLDTKSIIVDDIKVRGIGKTFDNLGESVFVEVEGMQTRVVERKKADTTWSVYFDRVGRVRDTPVYLLPSLDVGDVIEGPAMIIDDTQTIVLVPGAKAVLTSKHLYITLE</sequence>
<dbReference type="Pfam" id="PF01968">
    <property type="entry name" value="Hydantoinase_A"/>
    <property type="match status" value="1"/>
</dbReference>
<dbReference type="InterPro" id="IPR049517">
    <property type="entry name" value="ACX-like_C"/>
</dbReference>
<evidence type="ECO:0000313" key="5">
    <source>
        <dbReference type="Proteomes" id="UP000015241"/>
    </source>
</evidence>
<dbReference type="GO" id="GO:0006749">
    <property type="term" value="P:glutathione metabolic process"/>
    <property type="evidence" value="ECO:0007669"/>
    <property type="project" value="TreeGrafter"/>
</dbReference>
<feature type="domain" description="Acetophenone carboxylase-like C-terminal" evidence="3">
    <location>
        <begin position="585"/>
        <end position="759"/>
    </location>
</feature>
<evidence type="ECO:0000313" key="4">
    <source>
        <dbReference type="EMBL" id="EPS96305.1"/>
    </source>
</evidence>
<dbReference type="AlphaFoldDB" id="S8F3H2"/>
<dbReference type="Proteomes" id="UP000015241">
    <property type="component" value="Unassembled WGS sequence"/>
</dbReference>
<dbReference type="OrthoDB" id="3643at2759"/>
<dbReference type="GO" id="GO:0017168">
    <property type="term" value="F:5-oxoprolinase (ATP-hydrolyzing) activity"/>
    <property type="evidence" value="ECO:0007669"/>
    <property type="project" value="TreeGrafter"/>
</dbReference>
<dbReference type="InterPro" id="IPR008040">
    <property type="entry name" value="Hydant_A_N"/>
</dbReference>
<evidence type="ECO:0008006" key="6">
    <source>
        <dbReference type="Google" id="ProtNLM"/>
    </source>
</evidence>
<name>S8F3H2_FOMSC</name>
<dbReference type="EMBL" id="KE504190">
    <property type="protein sequence ID" value="EPS96305.1"/>
    <property type="molecule type" value="Genomic_DNA"/>
</dbReference>
<dbReference type="FunCoup" id="S8F3H2">
    <property type="interactions" value="105"/>
</dbReference>
<keyword evidence="5" id="KW-1185">Reference proteome</keyword>
<dbReference type="Pfam" id="PF19278">
    <property type="entry name" value="Hydant_A_C"/>
    <property type="match status" value="1"/>
</dbReference>
<dbReference type="PANTHER" id="PTHR11365:SF2">
    <property type="entry name" value="5-OXOPROLINASE"/>
    <property type="match status" value="1"/>
</dbReference>
<proteinExistence type="predicted"/>
<evidence type="ECO:0000259" key="3">
    <source>
        <dbReference type="Pfam" id="PF19278"/>
    </source>
</evidence>
<feature type="domain" description="Hydantoinase/oxoprolinase N-terminal" evidence="2">
    <location>
        <begin position="9"/>
        <end position="250"/>
    </location>
</feature>
<accession>S8F3H2</accession>
<feature type="domain" description="Hydantoinase A/oxoprolinase" evidence="1">
    <location>
        <begin position="270"/>
        <end position="566"/>
    </location>
</feature>
<gene>
    <name evidence="4" type="ORF">FOMPIDRAFT_1038182</name>
</gene>
<dbReference type="HOGENOM" id="CLU_002157_1_3_1"/>
<dbReference type="InterPro" id="IPR002821">
    <property type="entry name" value="Hydantoinase_A"/>
</dbReference>
<evidence type="ECO:0000259" key="1">
    <source>
        <dbReference type="Pfam" id="PF01968"/>
    </source>
</evidence>
<protein>
    <recommendedName>
        <fullName evidence="6">5-oxoprolinase</fullName>
    </recommendedName>
</protein>
<organism evidence="4 5">
    <name type="scientific">Fomitopsis schrenkii</name>
    <name type="common">Brown rot fungus</name>
    <dbReference type="NCBI Taxonomy" id="2126942"/>
    <lineage>
        <taxon>Eukaryota</taxon>
        <taxon>Fungi</taxon>
        <taxon>Dikarya</taxon>
        <taxon>Basidiomycota</taxon>
        <taxon>Agaricomycotina</taxon>
        <taxon>Agaricomycetes</taxon>
        <taxon>Polyporales</taxon>
        <taxon>Fomitopsis</taxon>
    </lineage>
</organism>
<reference evidence="4 5" key="1">
    <citation type="journal article" date="2012" name="Science">
        <title>The Paleozoic origin of enzymatic lignin decomposition reconstructed from 31 fungal genomes.</title>
        <authorList>
            <person name="Floudas D."/>
            <person name="Binder M."/>
            <person name="Riley R."/>
            <person name="Barry K."/>
            <person name="Blanchette R.A."/>
            <person name="Henrissat B."/>
            <person name="Martinez A.T."/>
            <person name="Otillar R."/>
            <person name="Spatafora J.W."/>
            <person name="Yadav J.S."/>
            <person name="Aerts A."/>
            <person name="Benoit I."/>
            <person name="Boyd A."/>
            <person name="Carlson A."/>
            <person name="Copeland A."/>
            <person name="Coutinho P.M."/>
            <person name="de Vries R.P."/>
            <person name="Ferreira P."/>
            <person name="Findley K."/>
            <person name="Foster B."/>
            <person name="Gaskell J."/>
            <person name="Glotzer D."/>
            <person name="Gorecki P."/>
            <person name="Heitman J."/>
            <person name="Hesse C."/>
            <person name="Hori C."/>
            <person name="Igarashi K."/>
            <person name="Jurgens J.A."/>
            <person name="Kallen N."/>
            <person name="Kersten P."/>
            <person name="Kohler A."/>
            <person name="Kuees U."/>
            <person name="Kumar T.K.A."/>
            <person name="Kuo A."/>
            <person name="LaButti K."/>
            <person name="Larrondo L.F."/>
            <person name="Lindquist E."/>
            <person name="Ling A."/>
            <person name="Lombard V."/>
            <person name="Lucas S."/>
            <person name="Lundell T."/>
            <person name="Martin R."/>
            <person name="McLaughlin D.J."/>
            <person name="Morgenstern I."/>
            <person name="Morin E."/>
            <person name="Murat C."/>
            <person name="Nagy L.G."/>
            <person name="Nolan M."/>
            <person name="Ohm R.A."/>
            <person name="Patyshakuliyeva A."/>
            <person name="Rokas A."/>
            <person name="Ruiz-Duenas F.J."/>
            <person name="Sabat G."/>
            <person name="Salamov A."/>
            <person name="Samejima M."/>
            <person name="Schmutz J."/>
            <person name="Slot J.C."/>
            <person name="St John F."/>
            <person name="Stenlid J."/>
            <person name="Sun H."/>
            <person name="Sun S."/>
            <person name="Syed K."/>
            <person name="Tsang A."/>
            <person name="Wiebenga A."/>
            <person name="Young D."/>
            <person name="Pisabarro A."/>
            <person name="Eastwood D.C."/>
            <person name="Martin F."/>
            <person name="Cullen D."/>
            <person name="Grigoriev I.V."/>
            <person name="Hibbett D.S."/>
        </authorList>
    </citation>
    <scope>NUCLEOTIDE SEQUENCE</scope>
    <source>
        <strain evidence="5">FP-58527</strain>
    </source>
</reference>
<dbReference type="InterPro" id="IPR045079">
    <property type="entry name" value="Oxoprolinase-like"/>
</dbReference>